<dbReference type="AlphaFoldDB" id="A0A6G1EK59"/>
<accession>A0A6G1EK59</accession>
<proteinExistence type="predicted"/>
<dbReference type="EMBL" id="SPHZ02000003">
    <property type="protein sequence ID" value="KAF0924794.1"/>
    <property type="molecule type" value="Genomic_DNA"/>
</dbReference>
<comment type="caution">
    <text evidence="2">The sequence shown here is derived from an EMBL/GenBank/DDBJ whole genome shotgun (WGS) entry which is preliminary data.</text>
</comment>
<evidence type="ECO:0000256" key="1">
    <source>
        <dbReference type="SAM" id="MobiDB-lite"/>
    </source>
</evidence>
<gene>
    <name evidence="2" type="ORF">E2562_014900</name>
</gene>
<feature type="region of interest" description="Disordered" evidence="1">
    <location>
        <begin position="12"/>
        <end position="48"/>
    </location>
</feature>
<evidence type="ECO:0000313" key="2">
    <source>
        <dbReference type="EMBL" id="KAF0924794.1"/>
    </source>
</evidence>
<feature type="compositionally biased region" description="Polar residues" evidence="1">
    <location>
        <begin position="28"/>
        <end position="37"/>
    </location>
</feature>
<dbReference type="Proteomes" id="UP000479710">
    <property type="component" value="Unassembled WGS sequence"/>
</dbReference>
<evidence type="ECO:0000313" key="3">
    <source>
        <dbReference type="Proteomes" id="UP000479710"/>
    </source>
</evidence>
<name>A0A6G1EK59_9ORYZ</name>
<protein>
    <submittedName>
        <fullName evidence="2">Uncharacterized protein</fullName>
    </submittedName>
</protein>
<sequence>MLGINLQVQPLPSAHCPAISNPRPRGRQPTSLGTSAASKGHEADWRAPQCNVKTLLEPLSLVALDPAKSSSLSTKD</sequence>
<reference evidence="2 3" key="1">
    <citation type="submission" date="2019-11" db="EMBL/GenBank/DDBJ databases">
        <title>Whole genome sequence of Oryza granulata.</title>
        <authorList>
            <person name="Li W."/>
        </authorList>
    </citation>
    <scope>NUCLEOTIDE SEQUENCE [LARGE SCALE GENOMIC DNA]</scope>
    <source>
        <strain evidence="3">cv. Menghai</strain>
        <tissue evidence="2">Leaf</tissue>
    </source>
</reference>
<organism evidence="2 3">
    <name type="scientific">Oryza meyeriana var. granulata</name>
    <dbReference type="NCBI Taxonomy" id="110450"/>
    <lineage>
        <taxon>Eukaryota</taxon>
        <taxon>Viridiplantae</taxon>
        <taxon>Streptophyta</taxon>
        <taxon>Embryophyta</taxon>
        <taxon>Tracheophyta</taxon>
        <taxon>Spermatophyta</taxon>
        <taxon>Magnoliopsida</taxon>
        <taxon>Liliopsida</taxon>
        <taxon>Poales</taxon>
        <taxon>Poaceae</taxon>
        <taxon>BOP clade</taxon>
        <taxon>Oryzoideae</taxon>
        <taxon>Oryzeae</taxon>
        <taxon>Oryzinae</taxon>
        <taxon>Oryza</taxon>
        <taxon>Oryza meyeriana</taxon>
    </lineage>
</organism>
<keyword evidence="3" id="KW-1185">Reference proteome</keyword>